<dbReference type="InterPro" id="IPR015797">
    <property type="entry name" value="NUDIX_hydrolase-like_dom_sf"/>
</dbReference>
<dbReference type="PROSITE" id="PS51462">
    <property type="entry name" value="NUDIX"/>
    <property type="match status" value="1"/>
</dbReference>
<comment type="caution">
    <text evidence="2">The sequence shown here is derived from an EMBL/GenBank/DDBJ whole genome shotgun (WGS) entry which is preliminary data.</text>
</comment>
<name>A0A561SFD0_9ACTN</name>
<dbReference type="AlphaFoldDB" id="A0A561SFD0"/>
<proteinExistence type="predicted"/>
<dbReference type="InterPro" id="IPR000086">
    <property type="entry name" value="NUDIX_hydrolase_dom"/>
</dbReference>
<dbReference type="RefSeq" id="WP_145910497.1">
    <property type="nucleotide sequence ID" value="NZ_BAAAMZ010000001.1"/>
</dbReference>
<evidence type="ECO:0000313" key="3">
    <source>
        <dbReference type="Proteomes" id="UP000317940"/>
    </source>
</evidence>
<evidence type="ECO:0000259" key="1">
    <source>
        <dbReference type="PROSITE" id="PS51462"/>
    </source>
</evidence>
<dbReference type="SUPFAM" id="SSF55811">
    <property type="entry name" value="Nudix"/>
    <property type="match status" value="1"/>
</dbReference>
<gene>
    <name evidence="2" type="ORF">FHX73_15140</name>
</gene>
<accession>A0A561SFD0</accession>
<dbReference type="Pfam" id="PF00293">
    <property type="entry name" value="NUDIX"/>
    <property type="match status" value="1"/>
</dbReference>
<organism evidence="2 3">
    <name type="scientific">Kitasatospora viridis</name>
    <dbReference type="NCBI Taxonomy" id="281105"/>
    <lineage>
        <taxon>Bacteria</taxon>
        <taxon>Bacillati</taxon>
        <taxon>Actinomycetota</taxon>
        <taxon>Actinomycetes</taxon>
        <taxon>Kitasatosporales</taxon>
        <taxon>Streptomycetaceae</taxon>
        <taxon>Kitasatospora</taxon>
    </lineage>
</organism>
<dbReference type="Gene3D" id="3.90.79.10">
    <property type="entry name" value="Nucleoside Triphosphate Pyrophosphohydrolase"/>
    <property type="match status" value="1"/>
</dbReference>
<dbReference type="OrthoDB" id="9764897at2"/>
<dbReference type="EMBL" id="VIWT01000005">
    <property type="protein sequence ID" value="TWF73528.1"/>
    <property type="molecule type" value="Genomic_DNA"/>
</dbReference>
<evidence type="ECO:0000313" key="2">
    <source>
        <dbReference type="EMBL" id="TWF73528.1"/>
    </source>
</evidence>
<reference evidence="2 3" key="1">
    <citation type="submission" date="2019-06" db="EMBL/GenBank/DDBJ databases">
        <title>Sequencing the genomes of 1000 actinobacteria strains.</title>
        <authorList>
            <person name="Klenk H.-P."/>
        </authorList>
    </citation>
    <scope>NUCLEOTIDE SEQUENCE [LARGE SCALE GENOMIC DNA]</scope>
    <source>
        <strain evidence="2 3">DSM 44826</strain>
    </source>
</reference>
<protein>
    <submittedName>
        <fullName evidence="2">NUDIX domain-containing protein</fullName>
    </submittedName>
</protein>
<keyword evidence="3" id="KW-1185">Reference proteome</keyword>
<feature type="domain" description="Nudix hydrolase" evidence="1">
    <location>
        <begin position="14"/>
        <end position="140"/>
    </location>
</feature>
<dbReference type="Proteomes" id="UP000317940">
    <property type="component" value="Unassembled WGS sequence"/>
</dbReference>
<sequence length="167" mass="18373">MAQLPLADHLRTLPHGILFGLVHFTDTAGNPLLMESVYDPEVWQFVGGNMEFDGEPWRCARREVLEETGLVLPAEPVPPLLALVFRPAADGWPFRVGVVFDGGELSAEQLAGLVLDPAEHADHAVRPLAEWRTVLGPERLALLEAVVEARRTGRAAYLHVPHPRNPS</sequence>